<accession>A0A8H7E7C7</accession>
<dbReference type="PROSITE" id="PS50297">
    <property type="entry name" value="ANK_REP_REGION"/>
    <property type="match status" value="4"/>
</dbReference>
<sequence length="1252" mass="140487">MDGDRELTSYELKGAVTKCENAGCPADVVHADDQHSALRWSPSPPRDRNGFEIAIICALPLEASAVSALFDKWWDDQKYSKAPRDSNEYSTGVIGRHNVVLVHMPNMGKVAAATTAAFLRVSFPGIKLALVVGICGGAPFSKQPSEDILLGDVVISEGLIQYDLGRRFHNNRFVRKDTPWDNLPRPSLEIRAALAKLQAKPGRSWLQNKMLESLKTLQEELSDAVYPGAIEDRLFKSTYRHKHHESLRCERCANDDGSDEVCDIAVRMSCKQLKCDEREVVPRCRVSQPFKPVVHFGLIASGDTVMKSGEDRDGIAAQNCIIAFEMEGAGVWEKFPSSLVIKGVCDYADSHKSKRWQGYAAATAAAVTKGFLENWYTDCPRPPSPRLRTGEIQKDPARREKEIQILKWLDKSPYRDRKERNPDRIQGTCEWFVTHKHFRDWQESRSSSMLWVSADPGCGKSVLAKYLVDSVLATTESRTTCYFFFKDDFEDQRSVVSALCCLLRQIFMQKRILFSEKILELFESEGDNFTSSFSELWAALLSAAEDKNAGEIVCLLDAIDECEDHGRSQLTKALCKLYGTKRNFNLKFLLTSRPYGEIRRGFQPLDIPGLPVIHLSGESDLEMKKISREIDVCIKARVHHIRAQLKLTSDEQDLLLQRIMRVPNRTYLWVHLTLDLIESDIDIDKVGIVNATSHLPQTVDEAYNNILSKSRDSEKAERILHIVVAAARPLTVREMTLALAIRENHQSYSDLDLKSEDRFRESIRDICGLFVTIIDSRIYLLHQTAKEFLVKDKKIHPKQPNGDLKWKHLLRLQDSHRVLTEICMRHLLFAEFEAHPPDQDAVLSQYIESHVFLDYSAKHWTAHLRESHMEFGNAATQTMLRLCDARSNRCLTWFMIYWTSTSTDFPENFTVLMIASYFGLTAVLKHLLELNGIILNSKDGTYGRSALSWAAGNGFDVAVNLLIKGRRWKGTRLPFTKKAEVNSVDKYGRTPLVYAVWNRHVATVKLLLKAGARINLKDEIGGTALSYAVCYECNDVLKLLLKKGTKVDSEDDISGGLLLSAASKGHEAVVKLLLETGKVNPDLKDENGRTPLSLAAFRGHEAVVKLLLETGKVNPDLKDENGQTPLSLAAYRGGDGAVVKLLLETGKVNPDLKDENGQTPLSWAAFGGHKAVVKLLLETGKVNPDLEDKIGRTPLSWAVFWPDGAVVKLLLETGKVNPDLEDKSGRTPRSRAAGVGNKAVVKLLLEDRQSQS</sequence>
<dbReference type="Gene3D" id="3.40.50.1580">
    <property type="entry name" value="Nucleoside phosphorylase domain"/>
    <property type="match status" value="1"/>
</dbReference>
<dbReference type="InterPro" id="IPR027417">
    <property type="entry name" value="P-loop_NTPase"/>
</dbReference>
<evidence type="ECO:0000313" key="6">
    <source>
        <dbReference type="Proteomes" id="UP000606974"/>
    </source>
</evidence>
<protein>
    <recommendedName>
        <fullName evidence="4">NACHT domain-containing protein</fullName>
    </recommendedName>
</protein>
<evidence type="ECO:0000313" key="5">
    <source>
        <dbReference type="EMBL" id="KAF7513144.1"/>
    </source>
</evidence>
<feature type="domain" description="NACHT" evidence="4">
    <location>
        <begin position="448"/>
        <end position="594"/>
    </location>
</feature>
<dbReference type="AlphaFoldDB" id="A0A8H7E7C7"/>
<dbReference type="Proteomes" id="UP000606974">
    <property type="component" value="Unassembled WGS sequence"/>
</dbReference>
<evidence type="ECO:0000256" key="3">
    <source>
        <dbReference type="PROSITE-ProRule" id="PRU00023"/>
    </source>
</evidence>
<name>A0A8H7E7C7_9EURO</name>
<dbReference type="SUPFAM" id="SSF48403">
    <property type="entry name" value="Ankyrin repeat"/>
    <property type="match status" value="1"/>
</dbReference>
<dbReference type="InterPro" id="IPR002110">
    <property type="entry name" value="Ankyrin_rpt"/>
</dbReference>
<dbReference type="PROSITE" id="PS50837">
    <property type="entry name" value="NACHT"/>
    <property type="match status" value="1"/>
</dbReference>
<dbReference type="EMBL" id="JAACFV010000007">
    <property type="protein sequence ID" value="KAF7513144.1"/>
    <property type="molecule type" value="Genomic_DNA"/>
</dbReference>
<feature type="repeat" description="ANK" evidence="3">
    <location>
        <begin position="1121"/>
        <end position="1146"/>
    </location>
</feature>
<dbReference type="PANTHER" id="PTHR24173">
    <property type="entry name" value="ANKYRIN REPEAT CONTAINING"/>
    <property type="match status" value="1"/>
</dbReference>
<feature type="repeat" description="ANK" evidence="3">
    <location>
        <begin position="1156"/>
        <end position="1180"/>
    </location>
</feature>
<dbReference type="InterPro" id="IPR035994">
    <property type="entry name" value="Nucleoside_phosphorylase_sf"/>
</dbReference>
<dbReference type="InterPro" id="IPR054471">
    <property type="entry name" value="GPIID_WHD"/>
</dbReference>
<dbReference type="SUPFAM" id="SSF53167">
    <property type="entry name" value="Purine and uridine phosphorylases"/>
    <property type="match status" value="1"/>
</dbReference>
<dbReference type="InterPro" id="IPR036770">
    <property type="entry name" value="Ankyrin_rpt-contain_sf"/>
</dbReference>
<feature type="repeat" description="ANK" evidence="3">
    <location>
        <begin position="1087"/>
        <end position="1111"/>
    </location>
</feature>
<dbReference type="Gene3D" id="3.40.50.300">
    <property type="entry name" value="P-loop containing nucleotide triphosphate hydrolases"/>
    <property type="match status" value="1"/>
</dbReference>
<keyword evidence="2 3" id="KW-0040">ANK repeat</keyword>
<feature type="repeat" description="ANK" evidence="3">
    <location>
        <begin position="1020"/>
        <end position="1052"/>
    </location>
</feature>
<dbReference type="Pfam" id="PF12796">
    <property type="entry name" value="Ank_2"/>
    <property type="match status" value="3"/>
</dbReference>
<dbReference type="InterPro" id="IPR007111">
    <property type="entry name" value="NACHT_NTPase"/>
</dbReference>
<dbReference type="InterPro" id="IPR056884">
    <property type="entry name" value="NPHP3-like_N"/>
</dbReference>
<keyword evidence="1" id="KW-0677">Repeat</keyword>
<comment type="caution">
    <text evidence="5">The sequence shown here is derived from an EMBL/GenBank/DDBJ whole genome shotgun (WGS) entry which is preliminary data.</text>
</comment>
<dbReference type="Pfam" id="PF22939">
    <property type="entry name" value="WHD_GPIID"/>
    <property type="match status" value="1"/>
</dbReference>
<evidence type="ECO:0000259" key="4">
    <source>
        <dbReference type="PROSITE" id="PS50837"/>
    </source>
</evidence>
<dbReference type="Gene3D" id="1.25.40.20">
    <property type="entry name" value="Ankyrin repeat-containing domain"/>
    <property type="match status" value="3"/>
</dbReference>
<dbReference type="InterPro" id="IPR000845">
    <property type="entry name" value="Nucleoside_phosphorylase_d"/>
</dbReference>
<dbReference type="PROSITE" id="PS50088">
    <property type="entry name" value="ANK_REPEAT"/>
    <property type="match status" value="5"/>
</dbReference>
<dbReference type="Pfam" id="PF01048">
    <property type="entry name" value="PNP_UDP_1"/>
    <property type="match status" value="1"/>
</dbReference>
<dbReference type="GO" id="GO:0003824">
    <property type="term" value="F:catalytic activity"/>
    <property type="evidence" value="ECO:0007669"/>
    <property type="project" value="InterPro"/>
</dbReference>
<reference evidence="5" key="1">
    <citation type="submission" date="2020-02" db="EMBL/GenBank/DDBJ databases">
        <authorList>
            <person name="Palmer J.M."/>
        </authorList>
    </citation>
    <scope>NUCLEOTIDE SEQUENCE</scope>
    <source>
        <strain evidence="5">EPUS1.4</strain>
        <tissue evidence="5">Thallus</tissue>
    </source>
</reference>
<organism evidence="5 6">
    <name type="scientific">Endocarpon pusillum</name>
    <dbReference type="NCBI Taxonomy" id="364733"/>
    <lineage>
        <taxon>Eukaryota</taxon>
        <taxon>Fungi</taxon>
        <taxon>Dikarya</taxon>
        <taxon>Ascomycota</taxon>
        <taxon>Pezizomycotina</taxon>
        <taxon>Eurotiomycetes</taxon>
        <taxon>Chaetothyriomycetidae</taxon>
        <taxon>Verrucariales</taxon>
        <taxon>Verrucariaceae</taxon>
        <taxon>Endocarpon</taxon>
    </lineage>
</organism>
<dbReference type="PANTHER" id="PTHR24173:SF74">
    <property type="entry name" value="ANKYRIN REPEAT DOMAIN-CONTAINING PROTEIN 16"/>
    <property type="match status" value="1"/>
</dbReference>
<dbReference type="Pfam" id="PF00023">
    <property type="entry name" value="Ank"/>
    <property type="match status" value="1"/>
</dbReference>
<dbReference type="GO" id="GO:0009116">
    <property type="term" value="P:nucleoside metabolic process"/>
    <property type="evidence" value="ECO:0007669"/>
    <property type="project" value="InterPro"/>
</dbReference>
<keyword evidence="6" id="KW-1185">Reference proteome</keyword>
<dbReference type="Pfam" id="PF24883">
    <property type="entry name" value="NPHP3_N"/>
    <property type="match status" value="1"/>
</dbReference>
<feature type="repeat" description="ANK" evidence="3">
    <location>
        <begin position="987"/>
        <end position="1019"/>
    </location>
</feature>
<evidence type="ECO:0000256" key="2">
    <source>
        <dbReference type="ARBA" id="ARBA00023043"/>
    </source>
</evidence>
<evidence type="ECO:0000256" key="1">
    <source>
        <dbReference type="ARBA" id="ARBA00022737"/>
    </source>
</evidence>
<dbReference type="SUPFAM" id="SSF52540">
    <property type="entry name" value="P-loop containing nucleoside triphosphate hydrolases"/>
    <property type="match status" value="1"/>
</dbReference>
<dbReference type="SMART" id="SM00248">
    <property type="entry name" value="ANK"/>
    <property type="match status" value="10"/>
</dbReference>
<proteinExistence type="predicted"/>
<dbReference type="OrthoDB" id="163438at2759"/>
<gene>
    <name evidence="5" type="ORF">GJ744_010540</name>
</gene>